<organism evidence="2 3">
    <name type="scientific">Pelomonas lactea</name>
    <dbReference type="NCBI Taxonomy" id="3299030"/>
    <lineage>
        <taxon>Bacteria</taxon>
        <taxon>Pseudomonadati</taxon>
        <taxon>Pseudomonadota</taxon>
        <taxon>Betaproteobacteria</taxon>
        <taxon>Burkholderiales</taxon>
        <taxon>Sphaerotilaceae</taxon>
        <taxon>Roseateles</taxon>
    </lineage>
</organism>
<feature type="chain" id="PRO_5046127256" description="Tetratricopeptide repeat protein" evidence="1">
    <location>
        <begin position="22"/>
        <end position="415"/>
    </location>
</feature>
<dbReference type="EMBL" id="JBIGHX010000011">
    <property type="protein sequence ID" value="MFG6464660.1"/>
    <property type="molecule type" value="Genomic_DNA"/>
</dbReference>
<name>A0ABW7GRV4_9BURK</name>
<protein>
    <recommendedName>
        <fullName evidence="4">Tetratricopeptide repeat protein</fullName>
    </recommendedName>
</protein>
<keyword evidence="1" id="KW-0732">Signal</keyword>
<dbReference type="Proteomes" id="UP001606302">
    <property type="component" value="Unassembled WGS sequence"/>
</dbReference>
<keyword evidence="3" id="KW-1185">Reference proteome</keyword>
<evidence type="ECO:0000313" key="3">
    <source>
        <dbReference type="Proteomes" id="UP001606302"/>
    </source>
</evidence>
<evidence type="ECO:0008006" key="4">
    <source>
        <dbReference type="Google" id="ProtNLM"/>
    </source>
</evidence>
<accession>A0ABW7GRV4</accession>
<proteinExistence type="predicted"/>
<comment type="caution">
    <text evidence="2">The sequence shown here is derived from an EMBL/GenBank/DDBJ whole genome shotgun (WGS) entry which is preliminary data.</text>
</comment>
<evidence type="ECO:0000313" key="2">
    <source>
        <dbReference type="EMBL" id="MFG6464660.1"/>
    </source>
</evidence>
<feature type="signal peptide" evidence="1">
    <location>
        <begin position="1"/>
        <end position="21"/>
    </location>
</feature>
<sequence length="415" mass="44105">MKTLKTVVAVAVGVLALSLNGAPGAEFGFSQAAAQETVRKEVGTPLNEASKLYKAGKHKEALAKIRDAEAVANRTPGENFAIEGLRFSAAMGASDADTMARSFDVLKAKLGGPQQLQYMEAIAGTYLRANNAPKALEWANKYFAAGGNSPAVKQMQQQAQFKSGDMTAVLKDTLAEIQADEKAGRAPTQDKLNILLYAAQKKGDAATESYAVERLLNHYPRKELWAQVLGGLQGKKGFAARFALDVYRLQLATGNLRTADDYMEMAQLAAQAGYPDEGKKVVEQGLAANILGQGAEGARHKRLLDLMVKKSNEAKAGAAAAEKAASDSKTGDELVKLGLSRVFAGDKAGGLKLVEAGIAKDNFTRADDTKFYQGLALYTAGETSKAQAAWRGVKGTDGSGELARLWQVQSRSAKK</sequence>
<reference evidence="2 3" key="1">
    <citation type="submission" date="2024-08" db="EMBL/GenBank/DDBJ databases">
        <authorList>
            <person name="Lu H."/>
        </authorList>
    </citation>
    <scope>NUCLEOTIDE SEQUENCE [LARGE SCALE GENOMIC DNA]</scope>
    <source>
        <strain evidence="2 3">DXS20W</strain>
    </source>
</reference>
<dbReference type="RefSeq" id="WP_394514125.1">
    <property type="nucleotide sequence ID" value="NZ_JBIGHX010000011.1"/>
</dbReference>
<gene>
    <name evidence="2" type="ORF">ACG04Q_24020</name>
</gene>
<evidence type="ECO:0000256" key="1">
    <source>
        <dbReference type="SAM" id="SignalP"/>
    </source>
</evidence>